<proteinExistence type="predicted"/>
<evidence type="ECO:0000256" key="2">
    <source>
        <dbReference type="ARBA" id="ARBA00022517"/>
    </source>
</evidence>
<dbReference type="PANTHER" id="PTHR31633:SF1">
    <property type="entry name" value="H_ACA RIBONUCLEOPROTEIN COMPLEX NON-CORE SUBUNIT NAF1"/>
    <property type="match status" value="1"/>
</dbReference>
<protein>
    <submittedName>
        <fullName evidence="7">Nuclear assembly factor</fullName>
    </submittedName>
</protein>
<evidence type="ECO:0000256" key="5">
    <source>
        <dbReference type="ARBA" id="ARBA00023242"/>
    </source>
</evidence>
<keyword evidence="3" id="KW-0698">rRNA processing</keyword>
<feature type="compositionally biased region" description="Polar residues" evidence="6">
    <location>
        <begin position="88"/>
        <end position="100"/>
    </location>
</feature>
<feature type="region of interest" description="Disordered" evidence="6">
    <location>
        <begin position="51"/>
        <end position="106"/>
    </location>
</feature>
<evidence type="ECO:0000256" key="4">
    <source>
        <dbReference type="ARBA" id="ARBA00022884"/>
    </source>
</evidence>
<evidence type="ECO:0000313" key="7">
    <source>
        <dbReference type="EMBL" id="KAF5205022.1"/>
    </source>
</evidence>
<keyword evidence="2" id="KW-0690">Ribosome biogenesis</keyword>
<evidence type="ECO:0000256" key="3">
    <source>
        <dbReference type="ARBA" id="ARBA00022552"/>
    </source>
</evidence>
<dbReference type="Proteomes" id="UP000554482">
    <property type="component" value="Unassembled WGS sequence"/>
</dbReference>
<dbReference type="GO" id="GO:0005634">
    <property type="term" value="C:nucleus"/>
    <property type="evidence" value="ECO:0007669"/>
    <property type="project" value="UniProtKB-SubCell"/>
</dbReference>
<sequence length="120" mass="13518">MPVSFVSDFAEHVINDKNIYRNGYDACGENDEDISEEIEFSDDEKEFEYRRAQNMAHKGANDGKRGNQEPVARKKVQNKGSWKDTEPSAHTGQTKSSNQLHKPPAEALNPHLAMVAILFV</sequence>
<keyword evidence="8" id="KW-1185">Reference proteome</keyword>
<keyword evidence="4" id="KW-0694">RNA-binding</keyword>
<dbReference type="EMBL" id="JABWDY010004644">
    <property type="protein sequence ID" value="KAF5205022.1"/>
    <property type="molecule type" value="Genomic_DNA"/>
</dbReference>
<keyword evidence="5" id="KW-0539">Nucleus</keyword>
<gene>
    <name evidence="7" type="ORF">FRX31_005387</name>
</gene>
<comment type="caution">
    <text evidence="7">The sequence shown here is derived from an EMBL/GenBank/DDBJ whole genome shotgun (WGS) entry which is preliminary data.</text>
</comment>
<evidence type="ECO:0000313" key="8">
    <source>
        <dbReference type="Proteomes" id="UP000554482"/>
    </source>
</evidence>
<evidence type="ECO:0000256" key="6">
    <source>
        <dbReference type="SAM" id="MobiDB-lite"/>
    </source>
</evidence>
<reference evidence="7 8" key="1">
    <citation type="submission" date="2020-06" db="EMBL/GenBank/DDBJ databases">
        <title>Transcriptomic and genomic resources for Thalictrum thalictroides and T. hernandezii: Facilitating candidate gene discovery in an emerging model plant lineage.</title>
        <authorList>
            <person name="Arias T."/>
            <person name="Riano-Pachon D.M."/>
            <person name="Di Stilio V.S."/>
        </authorList>
    </citation>
    <scope>NUCLEOTIDE SEQUENCE [LARGE SCALE GENOMIC DNA]</scope>
    <source>
        <strain evidence="8">cv. WT478/WT964</strain>
        <tissue evidence="7">Leaves</tissue>
    </source>
</reference>
<dbReference type="AlphaFoldDB" id="A0A7J6X9D3"/>
<name>A0A7J6X9D3_THATH</name>
<evidence type="ECO:0000256" key="1">
    <source>
        <dbReference type="ARBA" id="ARBA00004123"/>
    </source>
</evidence>
<organism evidence="7 8">
    <name type="scientific">Thalictrum thalictroides</name>
    <name type="common">Rue-anemone</name>
    <name type="synonym">Anemone thalictroides</name>
    <dbReference type="NCBI Taxonomy" id="46969"/>
    <lineage>
        <taxon>Eukaryota</taxon>
        <taxon>Viridiplantae</taxon>
        <taxon>Streptophyta</taxon>
        <taxon>Embryophyta</taxon>
        <taxon>Tracheophyta</taxon>
        <taxon>Spermatophyta</taxon>
        <taxon>Magnoliopsida</taxon>
        <taxon>Ranunculales</taxon>
        <taxon>Ranunculaceae</taxon>
        <taxon>Thalictroideae</taxon>
        <taxon>Thalictrum</taxon>
    </lineage>
</organism>
<dbReference type="InterPro" id="IPR040309">
    <property type="entry name" value="Naf1"/>
</dbReference>
<dbReference type="GO" id="GO:0006364">
    <property type="term" value="P:rRNA processing"/>
    <property type="evidence" value="ECO:0007669"/>
    <property type="project" value="UniProtKB-KW"/>
</dbReference>
<comment type="subcellular location">
    <subcellularLocation>
        <location evidence="1">Nucleus</location>
    </subcellularLocation>
</comment>
<accession>A0A7J6X9D3</accession>
<dbReference type="GO" id="GO:0000493">
    <property type="term" value="P:box H/ACA snoRNP assembly"/>
    <property type="evidence" value="ECO:0007669"/>
    <property type="project" value="InterPro"/>
</dbReference>
<dbReference type="GO" id="GO:0005732">
    <property type="term" value="C:sno(s)RNA-containing ribonucleoprotein complex"/>
    <property type="evidence" value="ECO:0007669"/>
    <property type="project" value="InterPro"/>
</dbReference>
<dbReference type="GO" id="GO:0003723">
    <property type="term" value="F:RNA binding"/>
    <property type="evidence" value="ECO:0007669"/>
    <property type="project" value="UniProtKB-KW"/>
</dbReference>
<dbReference type="PANTHER" id="PTHR31633">
    <property type="entry name" value="H/ACA RIBONUCLEOPROTEIN COMPLEX NON-CORE SUBUNIT NAF1"/>
    <property type="match status" value="1"/>
</dbReference>